<dbReference type="InterPro" id="IPR014877">
    <property type="entry name" value="XPO1_C_dom"/>
</dbReference>
<dbReference type="GO" id="GO:0006611">
    <property type="term" value="P:protein export from nucleus"/>
    <property type="evidence" value="ECO:0007669"/>
    <property type="project" value="InterPro"/>
</dbReference>
<dbReference type="InterPro" id="IPR013598">
    <property type="entry name" value="Exportin-1/Importin-b-like"/>
</dbReference>
<dbReference type="AlphaFoldDB" id="A0A023BA73"/>
<dbReference type="GO" id="GO:0005634">
    <property type="term" value="C:nucleus"/>
    <property type="evidence" value="ECO:0007669"/>
    <property type="project" value="UniProtKB-SubCell"/>
</dbReference>
<dbReference type="SMART" id="SM00913">
    <property type="entry name" value="IBN_N"/>
    <property type="match status" value="1"/>
</dbReference>
<dbReference type="PROSITE" id="PS50166">
    <property type="entry name" value="IMPORTIN_B_NT"/>
    <property type="match status" value="1"/>
</dbReference>
<evidence type="ECO:0000256" key="5">
    <source>
        <dbReference type="ARBA" id="ARBA00023242"/>
    </source>
</evidence>
<dbReference type="Pfam" id="PF18787">
    <property type="entry name" value="CRM1_repeat_3"/>
    <property type="match status" value="1"/>
</dbReference>
<name>A0A023BA73_GRENI</name>
<gene>
    <name evidence="7" type="ORF">GNI_040840</name>
</gene>
<dbReference type="Pfam" id="PF08389">
    <property type="entry name" value="Xpo1"/>
    <property type="match status" value="1"/>
</dbReference>
<feature type="domain" description="Importin N-terminal" evidence="6">
    <location>
        <begin position="16"/>
        <end position="82"/>
    </location>
</feature>
<keyword evidence="3" id="KW-0813">Transport</keyword>
<comment type="subcellular location">
    <subcellularLocation>
        <location evidence="1">Nucleus</location>
    </subcellularLocation>
</comment>
<dbReference type="PANTHER" id="PTHR11223:SF2">
    <property type="entry name" value="EXPORTIN-1"/>
    <property type="match status" value="1"/>
</dbReference>
<evidence type="ECO:0000313" key="7">
    <source>
        <dbReference type="EMBL" id="EZG78145.1"/>
    </source>
</evidence>
<dbReference type="InterPro" id="IPR001494">
    <property type="entry name" value="Importin-beta_N"/>
</dbReference>
<dbReference type="VEuPathDB" id="CryptoDB:GNI_040840"/>
<dbReference type="Proteomes" id="UP000019763">
    <property type="component" value="Unassembled WGS sequence"/>
</dbReference>
<dbReference type="InterPro" id="IPR045065">
    <property type="entry name" value="XPO1/5"/>
</dbReference>
<keyword evidence="4" id="KW-0653">Protein transport</keyword>
<proteinExistence type="inferred from homology"/>
<dbReference type="SMART" id="SM01102">
    <property type="entry name" value="CRM1_C"/>
    <property type="match status" value="1"/>
</dbReference>
<dbReference type="SUPFAM" id="SSF48371">
    <property type="entry name" value="ARM repeat"/>
    <property type="match status" value="1"/>
</dbReference>
<keyword evidence="8" id="KW-1185">Reference proteome</keyword>
<comment type="similarity">
    <text evidence="2">Belongs to the exportin family.</text>
</comment>
<dbReference type="Pfam" id="PF08767">
    <property type="entry name" value="CRM1_C"/>
    <property type="match status" value="1"/>
</dbReference>
<accession>A0A023BA73</accession>
<evidence type="ECO:0000256" key="3">
    <source>
        <dbReference type="ARBA" id="ARBA00022448"/>
    </source>
</evidence>
<dbReference type="InterPro" id="IPR041235">
    <property type="entry name" value="Exp1_repeat_2"/>
</dbReference>
<dbReference type="Pfam" id="PF03810">
    <property type="entry name" value="IBN_N"/>
    <property type="match status" value="1"/>
</dbReference>
<evidence type="ECO:0000259" key="6">
    <source>
        <dbReference type="PROSITE" id="PS50166"/>
    </source>
</evidence>
<dbReference type="InterPro" id="IPR040485">
    <property type="entry name" value="XPO1_repeat_3"/>
</dbReference>
<dbReference type="EMBL" id="AFNH02000311">
    <property type="protein sequence ID" value="EZG78145.1"/>
    <property type="molecule type" value="Genomic_DNA"/>
</dbReference>
<dbReference type="InterPro" id="IPR011989">
    <property type="entry name" value="ARM-like"/>
</dbReference>
<dbReference type="GO" id="GO:0031267">
    <property type="term" value="F:small GTPase binding"/>
    <property type="evidence" value="ECO:0007669"/>
    <property type="project" value="InterPro"/>
</dbReference>
<dbReference type="RefSeq" id="XP_011129459.1">
    <property type="nucleotide sequence ID" value="XM_011131157.1"/>
</dbReference>
<dbReference type="PANTHER" id="PTHR11223">
    <property type="entry name" value="EXPORTIN 1/5"/>
    <property type="match status" value="1"/>
</dbReference>
<dbReference type="OrthoDB" id="27218at2759"/>
<dbReference type="GO" id="GO:0005049">
    <property type="term" value="F:nuclear export signal receptor activity"/>
    <property type="evidence" value="ECO:0007669"/>
    <property type="project" value="InterPro"/>
</dbReference>
<dbReference type="GO" id="GO:0000055">
    <property type="term" value="P:ribosomal large subunit export from nucleus"/>
    <property type="evidence" value="ECO:0007669"/>
    <property type="project" value="TreeGrafter"/>
</dbReference>
<reference evidence="7" key="1">
    <citation type="submission" date="2013-12" db="EMBL/GenBank/DDBJ databases">
        <authorList>
            <person name="Omoto C.K."/>
            <person name="Sibley D."/>
            <person name="Venepally P."/>
            <person name="Hadjithomas M."/>
            <person name="Karamycheva S."/>
            <person name="Brunk B."/>
            <person name="Roos D."/>
            <person name="Caler E."/>
            <person name="Lorenzi H."/>
        </authorList>
    </citation>
    <scope>NUCLEOTIDE SEQUENCE</scope>
</reference>
<protein>
    <submittedName>
        <fullName evidence="7">Exportin 1-like protein</fullName>
    </submittedName>
</protein>
<dbReference type="GO" id="GO:0000056">
    <property type="term" value="P:ribosomal small subunit export from nucleus"/>
    <property type="evidence" value="ECO:0007669"/>
    <property type="project" value="TreeGrafter"/>
</dbReference>
<evidence type="ECO:0000256" key="1">
    <source>
        <dbReference type="ARBA" id="ARBA00004123"/>
    </source>
</evidence>
<dbReference type="Pfam" id="PF18784">
    <property type="entry name" value="CRM1_repeat_2"/>
    <property type="match status" value="1"/>
</dbReference>
<dbReference type="OMA" id="WAFKHNN"/>
<evidence type="ECO:0000256" key="4">
    <source>
        <dbReference type="ARBA" id="ARBA00022927"/>
    </source>
</evidence>
<dbReference type="GeneID" id="22911581"/>
<organism evidence="7 8">
    <name type="scientific">Gregarina niphandrodes</name>
    <name type="common">Septate eugregarine</name>
    <dbReference type="NCBI Taxonomy" id="110365"/>
    <lineage>
        <taxon>Eukaryota</taxon>
        <taxon>Sar</taxon>
        <taxon>Alveolata</taxon>
        <taxon>Apicomplexa</taxon>
        <taxon>Conoidasida</taxon>
        <taxon>Gregarinasina</taxon>
        <taxon>Eugregarinorida</taxon>
        <taxon>Gregarinidae</taxon>
        <taxon>Gregarina</taxon>
    </lineage>
</organism>
<sequence>MDSFYSGTDNVRMKEVQGVLTQLQQHPESWRLVQTILEHSHSENTQYYALSLLTTAVKSRWNVLPIAERVQIPKYLYELSMSLGGSRSPLLTKINETMVLVLKKVWPKNWGTFVEDLVGSAVDPVTVGNNLAILSLFVEDVLDFGDEEVVSRRAQQLKEALLQKFPVILNFCLAVIEKALDDSQLRIKALQCAALCLKHTPITFTLGLDIPNIILTSCYENYDTRVQTIRCLTEIFEAPMDNALNTTMDNRSSNILGANILAPEHVLSIIKCWSNLMNACKQLSLQTLTGSVPFNMKQFWETFYLSLALCVSSFHKRFFEPLIERPNEIALMAMKELGIQPLQLAVDSIEIMSIAIQSPSDEIFRVCVEFWRSFSERFDKALLKIRAVVTNDQESLLMNKLDQEYQQVLSQVRKTLIRRMAKPPEVYVVYDEDTKCTTKHYQPDTDEIALYNTLKDTLRHLTRIQPSDTEHHCNEILQTFNDSIQKGRGDGDWNIQLLNRLCWSVGSISGIMDPKTELNFLLVVLRALLGLCQQKSGKENKALIAAMIMYVMGQFPRFLRENEQLLKVVTGKCLEFMEDTFPGVQDMACETFYKIAQSCSRPLVLLRNDDGSCYVDYLISILPRKVNGLSSSRLTLLVYSGVSMCIASHPDSYESLRLLELMMQPLNQTWASNLPMIYSISDPNALPLDVARTVTQIIAINNCAAESMADIYTVNQFPMLLTDILQIYEKFENHIQVQSKSNKLRHAITTEMRSYRKATLKLFDSLLQNYTSAESHSLLEEKILPYILQRVFVLYENQNPELREYEVLMLADLVLKKWSNSNAGLSYKLDDILRQLFAPSLEMIKTNYDSYPELRKNFFTFLRTVVSKCFEQCLGYLTPFVMSFIFGIQHESPEVGMLALEGLVTFIIKIGQTPHILKEFIVECCSNIVKETVIVMTDTAHNYGFREQTKILFLLHSCFRQANVPSYETCLIQFLASAYPNLNVTRCEILGKRIALAQTEQDSRTACKDLLISLKEFAGSAEEDLI</sequence>
<comment type="caution">
    <text evidence="7">The sequence shown here is derived from an EMBL/GenBank/DDBJ whole genome shotgun (WGS) entry which is preliminary data.</text>
</comment>
<dbReference type="GO" id="GO:0005737">
    <property type="term" value="C:cytoplasm"/>
    <property type="evidence" value="ECO:0007669"/>
    <property type="project" value="TreeGrafter"/>
</dbReference>
<keyword evidence="5" id="KW-0539">Nucleus</keyword>
<evidence type="ECO:0000256" key="2">
    <source>
        <dbReference type="ARBA" id="ARBA00009466"/>
    </source>
</evidence>
<dbReference type="eggNOG" id="KOG2020">
    <property type="taxonomic scope" value="Eukaryota"/>
</dbReference>
<dbReference type="Gene3D" id="1.25.10.10">
    <property type="entry name" value="Leucine-rich Repeat Variant"/>
    <property type="match status" value="1"/>
</dbReference>
<dbReference type="InterPro" id="IPR016024">
    <property type="entry name" value="ARM-type_fold"/>
</dbReference>
<evidence type="ECO:0000313" key="8">
    <source>
        <dbReference type="Proteomes" id="UP000019763"/>
    </source>
</evidence>